<evidence type="ECO:0000313" key="4">
    <source>
        <dbReference type="EMBL" id="KYG72696.1"/>
    </source>
</evidence>
<protein>
    <submittedName>
        <fullName evidence="4">Triacylglycerol lipase</fullName>
    </submittedName>
</protein>
<evidence type="ECO:0000256" key="1">
    <source>
        <dbReference type="ARBA" id="ARBA00022801"/>
    </source>
</evidence>
<dbReference type="Pfam" id="PF12740">
    <property type="entry name" value="PETase"/>
    <property type="match status" value="1"/>
</dbReference>
<proteinExistence type="predicted"/>
<dbReference type="PANTHER" id="PTHR22946:SF9">
    <property type="entry name" value="POLYKETIDE TRANSFERASE AF380"/>
    <property type="match status" value="1"/>
</dbReference>
<dbReference type="OrthoDB" id="866189at2"/>
<dbReference type="SUPFAM" id="SSF53474">
    <property type="entry name" value="alpha/beta-Hydrolases"/>
    <property type="match status" value="1"/>
</dbReference>
<name>A0A150X1X1_9BACT</name>
<dbReference type="Gene3D" id="3.40.50.1820">
    <property type="entry name" value="alpha/beta hydrolase"/>
    <property type="match status" value="1"/>
</dbReference>
<dbReference type="InterPro" id="IPR041127">
    <property type="entry name" value="PET_hydrolase/cutinase-like"/>
</dbReference>
<keyword evidence="2" id="KW-0732">Signal</keyword>
<dbReference type="STRING" id="296218.AWN68_08290"/>
<dbReference type="Proteomes" id="UP000075615">
    <property type="component" value="Unassembled WGS sequence"/>
</dbReference>
<dbReference type="InterPro" id="IPR029058">
    <property type="entry name" value="AB_hydrolase_fold"/>
</dbReference>
<sequence>MKARFILVLLIITISHYSYAQCEAVTVESVSKYTPLAMDSLFEPDGLRNGPDYDGATLYFPTNGESNLKSIVLVPGYKATQKSVSFWARYLAERGYVTMTIGTNVLTDSPSLRAKALVDGMETIRQENKRTDSPLFQKLDTENIAVGGWSMGGGGAQLAAVLDSRVKAVIAIAPWLYPKTLVETDLDHAVPVLILSGQVDPTAPPASHSNVHYDYTPATTTKMLFEITEGNHSTPLFPSTGNGDVGNVAYAWLETFLRGNDCYLQMLNVNSLNQNSTASKHQTNLKK</sequence>
<dbReference type="EMBL" id="LRDB01000050">
    <property type="protein sequence ID" value="KYG72696.1"/>
    <property type="molecule type" value="Genomic_DNA"/>
</dbReference>
<reference evidence="4 5" key="1">
    <citation type="submission" date="2016-01" db="EMBL/GenBank/DDBJ databases">
        <title>Genome sequencing of Roseivirga echinicomitans KMM 6058.</title>
        <authorList>
            <person name="Selvaratnam C."/>
            <person name="Thevarajoo S."/>
            <person name="Goh K.M."/>
            <person name="Ee R."/>
            <person name="Chan K.-G."/>
            <person name="Chong C.S."/>
        </authorList>
    </citation>
    <scope>NUCLEOTIDE SEQUENCE [LARGE SCALE GENOMIC DNA]</scope>
    <source>
        <strain evidence="4 5">KMM 6058</strain>
    </source>
</reference>
<feature type="domain" description="PET hydrolase/cutinase-like" evidence="3">
    <location>
        <begin position="53"/>
        <end position="279"/>
    </location>
</feature>
<gene>
    <name evidence="4" type="ORF">AWN68_08290</name>
</gene>
<comment type="caution">
    <text evidence="4">The sequence shown here is derived from an EMBL/GenBank/DDBJ whole genome shotgun (WGS) entry which is preliminary data.</text>
</comment>
<dbReference type="PANTHER" id="PTHR22946">
    <property type="entry name" value="DIENELACTONE HYDROLASE DOMAIN-CONTAINING PROTEIN-RELATED"/>
    <property type="match status" value="1"/>
</dbReference>
<dbReference type="RefSeq" id="WP_068417087.1">
    <property type="nucleotide sequence ID" value="NZ_LRDB01000050.1"/>
</dbReference>
<evidence type="ECO:0000259" key="3">
    <source>
        <dbReference type="Pfam" id="PF12740"/>
    </source>
</evidence>
<feature type="chain" id="PRO_5007574077" evidence="2">
    <location>
        <begin position="21"/>
        <end position="287"/>
    </location>
</feature>
<dbReference type="InterPro" id="IPR050261">
    <property type="entry name" value="FrsA_esterase"/>
</dbReference>
<keyword evidence="1" id="KW-0378">Hydrolase</keyword>
<dbReference type="GO" id="GO:0052689">
    <property type="term" value="F:carboxylic ester hydrolase activity"/>
    <property type="evidence" value="ECO:0007669"/>
    <property type="project" value="UniProtKB-ARBA"/>
</dbReference>
<dbReference type="AlphaFoldDB" id="A0A150X1X1"/>
<evidence type="ECO:0000313" key="5">
    <source>
        <dbReference type="Proteomes" id="UP000075615"/>
    </source>
</evidence>
<evidence type="ECO:0000256" key="2">
    <source>
        <dbReference type="SAM" id="SignalP"/>
    </source>
</evidence>
<keyword evidence="5" id="KW-1185">Reference proteome</keyword>
<organism evidence="4 5">
    <name type="scientific">Roseivirga echinicomitans</name>
    <dbReference type="NCBI Taxonomy" id="296218"/>
    <lineage>
        <taxon>Bacteria</taxon>
        <taxon>Pseudomonadati</taxon>
        <taxon>Bacteroidota</taxon>
        <taxon>Cytophagia</taxon>
        <taxon>Cytophagales</taxon>
        <taxon>Roseivirgaceae</taxon>
        <taxon>Roseivirga</taxon>
    </lineage>
</organism>
<accession>A0A150X1X1</accession>
<feature type="signal peptide" evidence="2">
    <location>
        <begin position="1"/>
        <end position="20"/>
    </location>
</feature>